<dbReference type="EMBL" id="BX284606">
    <property type="protein sequence ID" value="CCD68280.2"/>
    <property type="molecule type" value="Genomic_DNA"/>
</dbReference>
<dbReference type="KEGG" id="cel:CELE_D1005.5"/>
<feature type="signal peptide" evidence="1">
    <location>
        <begin position="1"/>
        <end position="18"/>
    </location>
</feature>
<dbReference type="GeneID" id="183883"/>
<evidence type="ECO:0000313" key="2">
    <source>
        <dbReference type="EMBL" id="CCD68280.2"/>
    </source>
</evidence>
<proteinExistence type="predicted"/>
<dbReference type="InParanoid" id="Q18912"/>
<dbReference type="HOGENOM" id="CLU_058894_0_0_1"/>
<protein>
    <submittedName>
        <fullName evidence="2">Signal peptide-containing protein</fullName>
    </submittedName>
</protein>
<dbReference type="RefSeq" id="NP_508279.3">
    <property type="nucleotide sequence ID" value="NM_075878.4"/>
</dbReference>
<name>Q18912_CAEEL</name>
<dbReference type="UCSC" id="D1005.5">
    <property type="organism name" value="c. elegans"/>
</dbReference>
<evidence type="ECO:0000313" key="4">
    <source>
        <dbReference type="WormBase" id="D1005.5a"/>
    </source>
</evidence>
<organism evidence="2 3">
    <name type="scientific">Caenorhabditis elegans</name>
    <dbReference type="NCBI Taxonomy" id="6239"/>
    <lineage>
        <taxon>Eukaryota</taxon>
        <taxon>Metazoa</taxon>
        <taxon>Ecdysozoa</taxon>
        <taxon>Nematoda</taxon>
        <taxon>Chromadorea</taxon>
        <taxon>Rhabditida</taxon>
        <taxon>Rhabditina</taxon>
        <taxon>Rhabditomorpha</taxon>
        <taxon>Rhabditoidea</taxon>
        <taxon>Rhabditidae</taxon>
        <taxon>Peloderinae</taxon>
        <taxon>Caenorhabditis</taxon>
    </lineage>
</organism>
<keyword evidence="3" id="KW-1185">Reference proteome</keyword>
<reference evidence="2 3" key="1">
    <citation type="journal article" date="1998" name="Science">
        <title>Genome sequence of the nematode C. elegans: a platform for investigating biology.</title>
        <authorList>
            <consortium name="The C. elegans sequencing consortium"/>
            <person name="Sulson J.E."/>
            <person name="Waterston R."/>
        </authorList>
    </citation>
    <scope>NUCLEOTIDE SEQUENCE [LARGE SCALE GENOMIC DNA]</scope>
    <source>
        <strain evidence="2 3">Bristol N2</strain>
    </source>
</reference>
<keyword evidence="1" id="KW-0732">Signal</keyword>
<feature type="chain" id="PRO_5004187031" evidence="1">
    <location>
        <begin position="19"/>
        <end position="271"/>
    </location>
</feature>
<dbReference type="AGR" id="WB:WBGene00016999"/>
<sequence>MHLLTFILVWFFCINVQSFTRKRATCNTTEIMWIPDKSDYFEEQVELQLTSRTGMNPDSMAKIVQEECKFEKNVSSVKRKKRFAIVKGAHFLYKFVKVISFVQLLRDLYRGRGLIKLYFELEKMNRDLEEEYFRTSIQILMSGEKIPKSILNHPKVLFVIKKRIPIENQYLLSHVSAADATCYQRKKRSRVVIVLNLKIPKVHQNRVKKCVSFNNGSLYHVSETESLRTLRVDIKKCFFENLTFCPHAAVREINCTDENLRAYKISVGRKA</sequence>
<dbReference type="PaxDb" id="6239-D1005.5"/>
<dbReference type="PIR" id="T29495">
    <property type="entry name" value="T29495"/>
</dbReference>
<dbReference type="Proteomes" id="UP000001940">
    <property type="component" value="Chromosome X"/>
</dbReference>
<dbReference type="Bgee" id="WBGene00016999">
    <property type="expression patterns" value="Expressed in adult organism"/>
</dbReference>
<gene>
    <name evidence="2" type="ORF">CELE_D1005.5</name>
    <name evidence="2 4" type="ORF">D1005.5</name>
</gene>
<accession>Q18912</accession>
<dbReference type="WormBase" id="D1005.5a">
    <property type="protein sequence ID" value="CE07001"/>
    <property type="gene ID" value="WBGene00016999"/>
</dbReference>
<dbReference type="AlphaFoldDB" id="Q18912"/>
<evidence type="ECO:0000256" key="1">
    <source>
        <dbReference type="SAM" id="SignalP"/>
    </source>
</evidence>
<dbReference type="CTD" id="183883"/>
<dbReference type="OrthoDB" id="5778419at2759"/>
<evidence type="ECO:0000313" key="3">
    <source>
        <dbReference type="Proteomes" id="UP000001940"/>
    </source>
</evidence>